<comment type="caution">
    <text evidence="2">The sequence shown here is derived from an EMBL/GenBank/DDBJ whole genome shotgun (WGS) entry which is preliminary data.</text>
</comment>
<dbReference type="Proteomes" id="UP000182932">
    <property type="component" value="Unassembled WGS sequence"/>
</dbReference>
<organism evidence="2 3">
    <name type="scientific">Marinovum algicola</name>
    <dbReference type="NCBI Taxonomy" id="42444"/>
    <lineage>
        <taxon>Bacteria</taxon>
        <taxon>Pseudomonadati</taxon>
        <taxon>Pseudomonadota</taxon>
        <taxon>Alphaproteobacteria</taxon>
        <taxon>Rhodobacterales</taxon>
        <taxon>Roseobacteraceae</taxon>
        <taxon>Marinovum</taxon>
    </lineage>
</organism>
<dbReference type="InterPro" id="IPR016786">
    <property type="entry name" value="YdeI_bac"/>
</dbReference>
<sequence>MGTPDRRCDIWFDKLTTWQPELRALRAILLECPLDEAFKWRGPVYCAHGGNVAILWGFKAHCALGFFKGVLLEDPQGLLVAPGPNSRAARMIPFADPAEVQARAADIRDYVGRAIAIEKTGRKVAFAKDDLEMPEELAAALEADADLRAAFEALTPGRKRGYVLHISGAKQARTRASRVEKWTPRILQGKGLHDH</sequence>
<reference evidence="2 3" key="1">
    <citation type="submission" date="2016-10" db="EMBL/GenBank/DDBJ databases">
        <authorList>
            <person name="Varghese N."/>
            <person name="Submissions S."/>
        </authorList>
    </citation>
    <scope>NUCLEOTIDE SEQUENCE [LARGE SCALE GENOMIC DNA]</scope>
    <source>
        <strain evidence="2 3">FF3</strain>
    </source>
</reference>
<keyword evidence="3" id="KW-1185">Reference proteome</keyword>
<dbReference type="EMBL" id="FNYY01000004">
    <property type="protein sequence ID" value="SEJ23015.1"/>
    <property type="molecule type" value="Genomic_DNA"/>
</dbReference>
<protein>
    <submittedName>
        <fullName evidence="2">Uncharacterized conserved protein YdeI, YjbR/CyaY-like superfamily, DUF1801 family</fullName>
    </submittedName>
</protein>
<evidence type="ECO:0000313" key="2">
    <source>
        <dbReference type="EMBL" id="SEJ23015.1"/>
    </source>
</evidence>
<accession>A0A975W8Z2</accession>
<dbReference type="AlphaFoldDB" id="A0A975W8Z2"/>
<feature type="domain" description="YdhG-like" evidence="1">
    <location>
        <begin position="18"/>
        <end position="115"/>
    </location>
</feature>
<gene>
    <name evidence="2" type="ORF">SAMN04487940_104124</name>
</gene>
<dbReference type="PIRSF" id="PIRSF021308">
    <property type="entry name" value="UCP021308"/>
    <property type="match status" value="1"/>
</dbReference>
<dbReference type="InterPro" id="IPR014922">
    <property type="entry name" value="YdhG-like"/>
</dbReference>
<proteinExistence type="predicted"/>
<evidence type="ECO:0000313" key="3">
    <source>
        <dbReference type="Proteomes" id="UP000182932"/>
    </source>
</evidence>
<dbReference type="GeneID" id="80817814"/>
<evidence type="ECO:0000259" key="1">
    <source>
        <dbReference type="Pfam" id="PF08818"/>
    </source>
</evidence>
<dbReference type="SUPFAM" id="SSF159888">
    <property type="entry name" value="YdhG-like"/>
    <property type="match status" value="1"/>
</dbReference>
<dbReference type="Pfam" id="PF13376">
    <property type="entry name" value="OmdA"/>
    <property type="match status" value="1"/>
</dbReference>
<name>A0A975W8Z2_9RHOB</name>
<dbReference type="Pfam" id="PF08818">
    <property type="entry name" value="DUF1801"/>
    <property type="match status" value="1"/>
</dbReference>
<dbReference type="RefSeq" id="WP_074835937.1">
    <property type="nucleotide sequence ID" value="NZ_FNYY01000004.1"/>
</dbReference>